<dbReference type="InterPro" id="IPR006162">
    <property type="entry name" value="Ppantetheine_attach_site"/>
</dbReference>
<dbReference type="Proteomes" id="UP000287171">
    <property type="component" value="Unassembled WGS sequence"/>
</dbReference>
<evidence type="ECO:0000256" key="3">
    <source>
        <dbReference type="ARBA" id="ARBA00022553"/>
    </source>
</evidence>
<keyword evidence="6" id="KW-1185">Reference proteome</keyword>
<dbReference type="GO" id="GO:0008610">
    <property type="term" value="P:lipid biosynthetic process"/>
    <property type="evidence" value="ECO:0007669"/>
    <property type="project" value="UniProtKB-ARBA"/>
</dbReference>
<dbReference type="SMART" id="SM00824">
    <property type="entry name" value="PKS_TE"/>
    <property type="match status" value="1"/>
</dbReference>
<dbReference type="InterPro" id="IPR009081">
    <property type="entry name" value="PP-bd_ACP"/>
</dbReference>
<dbReference type="InterPro" id="IPR036736">
    <property type="entry name" value="ACP-like_sf"/>
</dbReference>
<dbReference type="RefSeq" id="WP_126628721.1">
    <property type="nucleotide sequence ID" value="NZ_BIFT01000001.1"/>
</dbReference>
<comment type="cofactor">
    <cofactor evidence="1">
        <name>pantetheine 4'-phosphate</name>
        <dbReference type="ChEBI" id="CHEBI:47942"/>
    </cofactor>
</comment>
<dbReference type="NCBIfam" id="TIGR01733">
    <property type="entry name" value="AA-adenyl-dom"/>
    <property type="match status" value="1"/>
</dbReference>
<evidence type="ECO:0000256" key="2">
    <source>
        <dbReference type="ARBA" id="ARBA00022450"/>
    </source>
</evidence>
<dbReference type="EMBL" id="BIFT01000001">
    <property type="protein sequence ID" value="GCE28511.1"/>
    <property type="molecule type" value="Genomic_DNA"/>
</dbReference>
<dbReference type="InterPro" id="IPR020459">
    <property type="entry name" value="AMP-binding"/>
</dbReference>
<dbReference type="GO" id="GO:0009366">
    <property type="term" value="C:enterobactin synthetase complex"/>
    <property type="evidence" value="ECO:0007669"/>
    <property type="project" value="TreeGrafter"/>
</dbReference>
<organism evidence="5 6">
    <name type="scientific">Dictyobacter alpinus</name>
    <dbReference type="NCBI Taxonomy" id="2014873"/>
    <lineage>
        <taxon>Bacteria</taxon>
        <taxon>Bacillati</taxon>
        <taxon>Chloroflexota</taxon>
        <taxon>Ktedonobacteria</taxon>
        <taxon>Ktedonobacterales</taxon>
        <taxon>Dictyobacteraceae</taxon>
        <taxon>Dictyobacter</taxon>
    </lineage>
</organism>
<dbReference type="OrthoDB" id="9757538at2"/>
<dbReference type="Gene3D" id="1.10.1200.10">
    <property type="entry name" value="ACP-like"/>
    <property type="match status" value="1"/>
</dbReference>
<dbReference type="InterPro" id="IPR001242">
    <property type="entry name" value="Condensation_dom"/>
</dbReference>
<keyword evidence="2" id="KW-0596">Phosphopantetheine</keyword>
<dbReference type="GO" id="GO:0009239">
    <property type="term" value="P:enterobactin biosynthetic process"/>
    <property type="evidence" value="ECO:0007669"/>
    <property type="project" value="TreeGrafter"/>
</dbReference>
<dbReference type="CDD" id="cd05930">
    <property type="entry name" value="A_NRPS"/>
    <property type="match status" value="1"/>
</dbReference>
<keyword evidence="3" id="KW-0597">Phosphoprotein</keyword>
<proteinExistence type="predicted"/>
<dbReference type="InterPro" id="IPR010071">
    <property type="entry name" value="AA_adenyl_dom"/>
</dbReference>
<dbReference type="InterPro" id="IPR045851">
    <property type="entry name" value="AMP-bd_C_sf"/>
</dbReference>
<dbReference type="FunFam" id="3.40.50.980:FF:000001">
    <property type="entry name" value="Non-ribosomal peptide synthetase"/>
    <property type="match status" value="1"/>
</dbReference>
<dbReference type="SMART" id="SM00823">
    <property type="entry name" value="PKS_PP"/>
    <property type="match status" value="1"/>
</dbReference>
<reference evidence="6" key="1">
    <citation type="submission" date="2018-12" db="EMBL/GenBank/DDBJ databases">
        <title>Tengunoibacter tsumagoiensis gen. nov., sp. nov., Dictyobacter kobayashii sp. nov., D. alpinus sp. nov., and D. joshuensis sp. nov. and description of Dictyobacteraceae fam. nov. within the order Ktedonobacterales isolated from Tengu-no-mugimeshi.</title>
        <authorList>
            <person name="Wang C.M."/>
            <person name="Zheng Y."/>
            <person name="Sakai Y."/>
            <person name="Toyoda A."/>
            <person name="Minakuchi Y."/>
            <person name="Abe K."/>
            <person name="Yokota A."/>
            <person name="Yabe S."/>
        </authorList>
    </citation>
    <scope>NUCLEOTIDE SEQUENCE [LARGE SCALE GENOMIC DNA]</scope>
    <source>
        <strain evidence="6">Uno16</strain>
    </source>
</reference>
<name>A0A402BAR6_9CHLR</name>
<dbReference type="Gene3D" id="3.30.300.30">
    <property type="match status" value="1"/>
</dbReference>
<dbReference type="GO" id="GO:0043041">
    <property type="term" value="P:amino acid activation for nonribosomal peptide biosynthetic process"/>
    <property type="evidence" value="ECO:0007669"/>
    <property type="project" value="TreeGrafter"/>
</dbReference>
<dbReference type="PROSITE" id="PS00012">
    <property type="entry name" value="PHOSPHOPANTETHEINE"/>
    <property type="match status" value="1"/>
</dbReference>
<dbReference type="Pfam" id="PF00550">
    <property type="entry name" value="PP-binding"/>
    <property type="match status" value="1"/>
</dbReference>
<dbReference type="InterPro" id="IPR020806">
    <property type="entry name" value="PKS_PP-bd"/>
</dbReference>
<dbReference type="PANTHER" id="PTHR45527:SF1">
    <property type="entry name" value="FATTY ACID SYNTHASE"/>
    <property type="match status" value="1"/>
</dbReference>
<dbReference type="Pfam" id="PF00668">
    <property type="entry name" value="Condensation"/>
    <property type="match status" value="1"/>
</dbReference>
<dbReference type="GO" id="GO:0031177">
    <property type="term" value="F:phosphopantetheine binding"/>
    <property type="evidence" value="ECO:0007669"/>
    <property type="project" value="InterPro"/>
</dbReference>
<protein>
    <recommendedName>
        <fullName evidence="4">Carrier domain-containing protein</fullName>
    </recommendedName>
</protein>
<dbReference type="SUPFAM" id="SSF47336">
    <property type="entry name" value="ACP-like"/>
    <property type="match status" value="1"/>
</dbReference>
<dbReference type="Gene3D" id="3.40.50.980">
    <property type="match status" value="2"/>
</dbReference>
<dbReference type="InterPro" id="IPR020802">
    <property type="entry name" value="TesA-like"/>
</dbReference>
<dbReference type="GO" id="GO:0005829">
    <property type="term" value="C:cytosol"/>
    <property type="evidence" value="ECO:0007669"/>
    <property type="project" value="TreeGrafter"/>
</dbReference>
<dbReference type="PROSITE" id="PS50075">
    <property type="entry name" value="CARRIER"/>
    <property type="match status" value="1"/>
</dbReference>
<dbReference type="InterPro" id="IPR029058">
    <property type="entry name" value="AB_hydrolase_fold"/>
</dbReference>
<dbReference type="SUPFAM" id="SSF52777">
    <property type="entry name" value="CoA-dependent acyltransferases"/>
    <property type="match status" value="2"/>
</dbReference>
<sequence>MSSTGLQGAHLSLQQTRLQALIHEQPYYRVQCALALTGTIQPTILQQALQDVVQRNEILRTTFTTVAGMDIPLQIIQASGRFDCPLQVLPQDSAARHEQLIEQYFQQLWDEPFQRENGPLIRANLLQQSSERHVLLLSLDALCADSATLRIFMEEVLAHYEMAAQGRSDEPQQEEQLQYVDISAWQDEQRASEEGQAQARFWSTTDTDIATARRMPLPLILDSCDPSAGLRQFAPQQHHTPLTLKAEDLTRIQHIIQRQRASSETFMLTCWQLLLARLTNQYASRVGVTCNGRMYEELATAIGPYTRLLPLYTAFTEEMTFEQLLAQVDYTHQEVYANQLYFDWPSSELERQDMPYMPISYEFVDWNMRNSPSSMRCTIQHSRTVIEPFALKLTVIESEQLLQLQFSYNAYHYTAETIDALRSCLEVLLQGILASPQKTCQAFPLLTESAQQGIIQMGTGVRCPLPALTLAQQFEQQARLYPSAIAVRCGDETRTYEQLNSEANQVARLLRQLGIGPNIAVGIYMERSVTALVGLLAILKAGGVYVPLDTEHPMERLAYQLQQLDARILLTQQKFSDHLTAIGCDMLALDTDPRIAQAEHANLDNITGLEDLAYIIYTSGSTGVPKGIMVRHRGVVNYTQAMSSVIADTAGRHFATVSTLAADLGNTAIFCSLASGGCLHILPYEIITSANAFAKYNAHHPIDILKIVPGHLSALLASPEVGQGCLPRRYLVLGGELLPPALMKQLEQVGYQGTIINHYGPTEATIGCIINIVSHEAVRQMADSTQRSIPIGQPIANTEAYILNSALQIQPRGVIGELYLGGAGLAAGYLQQPEQTASCFLAHPFKQGSNTYLYKSGDLARWIENDQIEYIGRADTQIKIRGFRVEISEIESVLLRHEKVRDCAIIWRNRAGRGAELVAYLTLHKGSLPTAEEIQHFLARYLPVYMLPTAFIILRSLPLTGNGKLDRTFLAAAQETEIQQRFGGSELTQEHTRQAQVPARDEIELQLWQIWEDMLARAPTSISDNFFDLGGHSILAVKLISRIYKQFGRELDLTALFQHPTLAELAMIVRQQTDAYNQRSILVPLNTQGALPPFFCIHPAGGNVLCYRDLAHHLGPEQPFFALQAPFFANDDDYSQLPTLATHYLTAIQTVHPHGPYRLGGWSLGGVIAFEIAHQLQQKGEEVAVLALIDSSAPDTQPQPEQIAARPDTSDAGLVKEILQTQPAINREEQERLAALPDEEQLLFICERLQQLQIIPADVDLALYRKFAIINLLLKYAANTYRATPIAQKIILFRAEDDLASIQNVATLTHEQMTQGWEKLTEEEISVHLVAGTHMDLVYEPAVQQLSSILRTYLTTLILQ</sequence>
<dbReference type="SUPFAM" id="SSF56801">
    <property type="entry name" value="Acetyl-CoA synthetase-like"/>
    <property type="match status" value="1"/>
</dbReference>
<evidence type="ECO:0000259" key="4">
    <source>
        <dbReference type="PROSITE" id="PS50075"/>
    </source>
</evidence>
<dbReference type="InterPro" id="IPR000873">
    <property type="entry name" value="AMP-dep_synth/lig_dom"/>
</dbReference>
<gene>
    <name evidence="5" type="ORF">KDA_39950</name>
</gene>
<evidence type="ECO:0000313" key="5">
    <source>
        <dbReference type="EMBL" id="GCE28511.1"/>
    </source>
</evidence>
<dbReference type="Gene3D" id="2.30.38.10">
    <property type="entry name" value="Luciferase, Domain 3"/>
    <property type="match status" value="1"/>
</dbReference>
<evidence type="ECO:0000256" key="1">
    <source>
        <dbReference type="ARBA" id="ARBA00001957"/>
    </source>
</evidence>
<dbReference type="GO" id="GO:0047527">
    <property type="term" value="F:2,3-dihydroxybenzoate-serine ligase activity"/>
    <property type="evidence" value="ECO:0007669"/>
    <property type="project" value="TreeGrafter"/>
</dbReference>
<dbReference type="InterPro" id="IPR001031">
    <property type="entry name" value="Thioesterase"/>
</dbReference>
<dbReference type="InterPro" id="IPR020845">
    <property type="entry name" value="AMP-binding_CS"/>
</dbReference>
<accession>A0A402BAR6</accession>
<dbReference type="InterPro" id="IPR023213">
    <property type="entry name" value="CAT-like_dom_sf"/>
</dbReference>
<dbReference type="Pfam" id="PF13193">
    <property type="entry name" value="AMP-binding_C"/>
    <property type="match status" value="1"/>
</dbReference>
<comment type="caution">
    <text evidence="5">The sequence shown here is derived from an EMBL/GenBank/DDBJ whole genome shotgun (WGS) entry which is preliminary data.</text>
</comment>
<feature type="domain" description="Carrier" evidence="4">
    <location>
        <begin position="998"/>
        <end position="1073"/>
    </location>
</feature>
<evidence type="ECO:0000313" key="6">
    <source>
        <dbReference type="Proteomes" id="UP000287171"/>
    </source>
</evidence>
<dbReference type="InterPro" id="IPR025110">
    <property type="entry name" value="AMP-bd_C"/>
</dbReference>
<dbReference type="Gene3D" id="3.30.559.10">
    <property type="entry name" value="Chloramphenicol acetyltransferase-like domain"/>
    <property type="match status" value="1"/>
</dbReference>
<dbReference type="Gene3D" id="3.40.50.1820">
    <property type="entry name" value="alpha/beta hydrolase"/>
    <property type="match status" value="1"/>
</dbReference>
<dbReference type="Pfam" id="PF00501">
    <property type="entry name" value="AMP-binding"/>
    <property type="match status" value="1"/>
</dbReference>
<dbReference type="Gene3D" id="3.30.559.30">
    <property type="entry name" value="Nonribosomal peptide synthetase, condensation domain"/>
    <property type="match status" value="1"/>
</dbReference>
<dbReference type="Pfam" id="PF00975">
    <property type="entry name" value="Thioesterase"/>
    <property type="match status" value="1"/>
</dbReference>
<dbReference type="SUPFAM" id="SSF53474">
    <property type="entry name" value="alpha/beta-Hydrolases"/>
    <property type="match status" value="1"/>
</dbReference>
<dbReference type="FunFam" id="1.10.1200.10:FF:000005">
    <property type="entry name" value="Nonribosomal peptide synthetase 1"/>
    <property type="match status" value="1"/>
</dbReference>
<dbReference type="PROSITE" id="PS00455">
    <property type="entry name" value="AMP_BINDING"/>
    <property type="match status" value="1"/>
</dbReference>
<dbReference type="PANTHER" id="PTHR45527">
    <property type="entry name" value="NONRIBOSOMAL PEPTIDE SYNTHETASE"/>
    <property type="match status" value="1"/>
</dbReference>
<dbReference type="PRINTS" id="PR00154">
    <property type="entry name" value="AMPBINDING"/>
</dbReference>